<feature type="transmembrane region" description="Helical" evidence="1">
    <location>
        <begin position="252"/>
        <end position="278"/>
    </location>
</feature>
<feature type="transmembrane region" description="Helical" evidence="1">
    <location>
        <begin position="148"/>
        <end position="165"/>
    </location>
</feature>
<comment type="caution">
    <text evidence="2">The sequence shown here is derived from an EMBL/GenBank/DDBJ whole genome shotgun (WGS) entry which is preliminary data.</text>
</comment>
<evidence type="ECO:0000313" key="2">
    <source>
        <dbReference type="EMBL" id="KAI1704009.1"/>
    </source>
</evidence>
<dbReference type="PANTHER" id="PTHR23021:SF11">
    <property type="entry name" value="SERPENTINE RECEPTOR, CLASS T"/>
    <property type="match status" value="1"/>
</dbReference>
<proteinExistence type="predicted"/>
<dbReference type="EMBL" id="JAKKPZ010000073">
    <property type="protein sequence ID" value="KAI1704009.1"/>
    <property type="molecule type" value="Genomic_DNA"/>
</dbReference>
<feature type="transmembrane region" description="Helical" evidence="1">
    <location>
        <begin position="33"/>
        <end position="57"/>
    </location>
</feature>
<feature type="transmembrane region" description="Helical" evidence="1">
    <location>
        <begin position="69"/>
        <end position="93"/>
    </location>
</feature>
<reference evidence="2" key="1">
    <citation type="submission" date="2022-01" db="EMBL/GenBank/DDBJ databases">
        <title>Genome Sequence Resource for Two Populations of Ditylenchus destructor, the Migratory Endoparasitic Phytonematode.</title>
        <authorList>
            <person name="Zhang H."/>
            <person name="Lin R."/>
            <person name="Xie B."/>
        </authorList>
    </citation>
    <scope>NUCLEOTIDE SEQUENCE</scope>
    <source>
        <strain evidence="2">BazhouSP</strain>
    </source>
</reference>
<dbReference type="InterPro" id="IPR019425">
    <property type="entry name" value="7TM_GPCR_serpentine_rcpt_Srt"/>
</dbReference>
<dbReference type="PANTHER" id="PTHR23021">
    <property type="entry name" value="SERPENTINE RECEPTOR, CLASS T"/>
    <property type="match status" value="1"/>
</dbReference>
<keyword evidence="1" id="KW-1133">Transmembrane helix</keyword>
<organism evidence="2 3">
    <name type="scientific">Ditylenchus destructor</name>
    <dbReference type="NCBI Taxonomy" id="166010"/>
    <lineage>
        <taxon>Eukaryota</taxon>
        <taxon>Metazoa</taxon>
        <taxon>Ecdysozoa</taxon>
        <taxon>Nematoda</taxon>
        <taxon>Chromadorea</taxon>
        <taxon>Rhabditida</taxon>
        <taxon>Tylenchina</taxon>
        <taxon>Tylenchomorpha</taxon>
        <taxon>Sphaerularioidea</taxon>
        <taxon>Anguinidae</taxon>
        <taxon>Anguininae</taxon>
        <taxon>Ditylenchus</taxon>
    </lineage>
</organism>
<dbReference type="AlphaFoldDB" id="A0AAD4R1U1"/>
<dbReference type="Proteomes" id="UP001201812">
    <property type="component" value="Unassembled WGS sequence"/>
</dbReference>
<keyword evidence="1" id="KW-0472">Membrane</keyword>
<sequence length="296" mass="33860">MDLYFFYPEQYQALYNCTSYKIDDIPMNRRQHMVMGVSFIVIFCVFQVLYIPCNFVLWKHRDLACYKIMLLIGIADVLNLWAAAFLTGFYAITGAVFCSYPLFNYVVGCFATVLWGIETCSSVLLALNRCFGLYKPHINNILFNGNRTCLWLLVIVIYSFYYGLFHKPALYNGIYVAWMFNPHYGYIDDVNGSYENVYEAAHDAFIFVSICTLYIAFSALLLFDNSKLIAPFSCKTTLSKFATKKRSSQKMIFLQAFLISSTNALNAALYFAIALVSISDNALYIVTYVWCAAHGK</sequence>
<dbReference type="Pfam" id="PF10321">
    <property type="entry name" value="7TM_GPCR_Srt"/>
    <property type="match status" value="1"/>
</dbReference>
<name>A0AAD4R1U1_9BILA</name>
<keyword evidence="1" id="KW-0812">Transmembrane</keyword>
<dbReference type="SUPFAM" id="SSF81321">
    <property type="entry name" value="Family A G protein-coupled receptor-like"/>
    <property type="match status" value="1"/>
</dbReference>
<feature type="transmembrane region" description="Helical" evidence="1">
    <location>
        <begin position="105"/>
        <end position="127"/>
    </location>
</feature>
<protein>
    <submittedName>
        <fullName evidence="2">Serpentine type 7TM GPCR chemoreceptor srt domain-containing protein</fullName>
    </submittedName>
</protein>
<feature type="transmembrane region" description="Helical" evidence="1">
    <location>
        <begin position="204"/>
        <end position="223"/>
    </location>
</feature>
<gene>
    <name evidence="2" type="ORF">DdX_14510</name>
</gene>
<accession>A0AAD4R1U1</accession>
<evidence type="ECO:0000256" key="1">
    <source>
        <dbReference type="SAM" id="Phobius"/>
    </source>
</evidence>
<dbReference type="Gene3D" id="1.20.1070.10">
    <property type="entry name" value="Rhodopsin 7-helix transmembrane proteins"/>
    <property type="match status" value="1"/>
</dbReference>
<evidence type="ECO:0000313" key="3">
    <source>
        <dbReference type="Proteomes" id="UP001201812"/>
    </source>
</evidence>
<keyword evidence="3" id="KW-1185">Reference proteome</keyword>